<evidence type="ECO:0000313" key="1">
    <source>
        <dbReference type="EMBL" id="SFF39102.1"/>
    </source>
</evidence>
<name>A0A1I2I9W3_9ACTN</name>
<accession>A0A1I2I9W3</accession>
<dbReference type="AlphaFoldDB" id="A0A1I2I9W3"/>
<evidence type="ECO:0000313" key="2">
    <source>
        <dbReference type="Proteomes" id="UP000199645"/>
    </source>
</evidence>
<dbReference type="EMBL" id="FONV01000009">
    <property type="protein sequence ID" value="SFF39102.1"/>
    <property type="molecule type" value="Genomic_DNA"/>
</dbReference>
<keyword evidence="2" id="KW-1185">Reference proteome</keyword>
<dbReference type="InterPro" id="IPR038454">
    <property type="entry name" value="DnaA_N_sf"/>
</dbReference>
<evidence type="ECO:0008006" key="3">
    <source>
        <dbReference type="Google" id="ProtNLM"/>
    </source>
</evidence>
<sequence length="217" mass="23567">MAAMPKMKISAADLETFTAPAARAGVPVADWLAAAGRQQALIDTVTSAQPGSRILFVPVDAPTSAALDRETERTGARDWVYAARLVRDVVCAPTLDPDQLWADVVTDLSMVIASAQQRAYIERSRIETIVGDTVLLAVPDSYTRDIVESRLRPSLAESLSRLLGRRVQVAVRIDTLEQHPVRQPAPAVRSSSSRDEALREALEIIRGLQGRFVSTPA</sequence>
<dbReference type="STRING" id="35752.SAMN05421541_109480"/>
<dbReference type="Proteomes" id="UP000199645">
    <property type="component" value="Unassembled WGS sequence"/>
</dbReference>
<organism evidence="1 2">
    <name type="scientific">Actinoplanes philippinensis</name>
    <dbReference type="NCBI Taxonomy" id="35752"/>
    <lineage>
        <taxon>Bacteria</taxon>
        <taxon>Bacillati</taxon>
        <taxon>Actinomycetota</taxon>
        <taxon>Actinomycetes</taxon>
        <taxon>Micromonosporales</taxon>
        <taxon>Micromonosporaceae</taxon>
        <taxon>Actinoplanes</taxon>
    </lineage>
</organism>
<reference evidence="1 2" key="1">
    <citation type="submission" date="2016-10" db="EMBL/GenBank/DDBJ databases">
        <authorList>
            <person name="de Groot N.N."/>
        </authorList>
    </citation>
    <scope>NUCLEOTIDE SEQUENCE [LARGE SCALE GENOMIC DNA]</scope>
    <source>
        <strain evidence="1 2">DSM 43019</strain>
    </source>
</reference>
<gene>
    <name evidence="1" type="ORF">SAMN05421541_109480</name>
</gene>
<dbReference type="Gene3D" id="3.30.300.180">
    <property type="match status" value="1"/>
</dbReference>
<proteinExistence type="predicted"/>
<protein>
    <recommendedName>
        <fullName evidence="3">DnaA N-terminal domain-containing protein</fullName>
    </recommendedName>
</protein>